<feature type="region of interest" description="Disordered" evidence="1">
    <location>
        <begin position="89"/>
        <end position="109"/>
    </location>
</feature>
<name>A0A433U3I6_ELYCH</name>
<dbReference type="EMBL" id="RQTK01000084">
    <property type="protein sequence ID" value="RUS88389.1"/>
    <property type="molecule type" value="Genomic_DNA"/>
</dbReference>
<feature type="compositionally biased region" description="Basic and acidic residues" evidence="1">
    <location>
        <begin position="669"/>
        <end position="678"/>
    </location>
</feature>
<comment type="caution">
    <text evidence="2">The sequence shown here is derived from an EMBL/GenBank/DDBJ whole genome shotgun (WGS) entry which is preliminary data.</text>
</comment>
<evidence type="ECO:0000256" key="1">
    <source>
        <dbReference type="SAM" id="MobiDB-lite"/>
    </source>
</evidence>
<feature type="compositionally biased region" description="Basic and acidic residues" evidence="1">
    <location>
        <begin position="414"/>
        <end position="427"/>
    </location>
</feature>
<reference evidence="2 3" key="1">
    <citation type="submission" date="2019-01" db="EMBL/GenBank/DDBJ databases">
        <title>A draft genome assembly of the solar-powered sea slug Elysia chlorotica.</title>
        <authorList>
            <person name="Cai H."/>
            <person name="Li Q."/>
            <person name="Fang X."/>
            <person name="Li J."/>
            <person name="Curtis N.E."/>
            <person name="Altenburger A."/>
            <person name="Shibata T."/>
            <person name="Feng M."/>
            <person name="Maeda T."/>
            <person name="Schwartz J.A."/>
            <person name="Shigenobu S."/>
            <person name="Lundholm N."/>
            <person name="Nishiyama T."/>
            <person name="Yang H."/>
            <person name="Hasebe M."/>
            <person name="Li S."/>
            <person name="Pierce S.K."/>
            <person name="Wang J."/>
        </authorList>
    </citation>
    <scope>NUCLEOTIDE SEQUENCE [LARGE SCALE GENOMIC DNA]</scope>
    <source>
        <strain evidence="2">EC2010</strain>
        <tissue evidence="2">Whole organism of an adult</tissue>
    </source>
</reference>
<feature type="compositionally biased region" description="Acidic residues" evidence="1">
    <location>
        <begin position="682"/>
        <end position="692"/>
    </location>
</feature>
<dbReference type="Proteomes" id="UP000271974">
    <property type="component" value="Unassembled WGS sequence"/>
</dbReference>
<dbReference type="AlphaFoldDB" id="A0A433U3I6"/>
<dbReference type="InterPro" id="IPR031440">
    <property type="entry name" value="DUF4670"/>
</dbReference>
<feature type="compositionally biased region" description="Low complexity" evidence="1">
    <location>
        <begin position="604"/>
        <end position="623"/>
    </location>
</feature>
<evidence type="ECO:0000313" key="3">
    <source>
        <dbReference type="Proteomes" id="UP000271974"/>
    </source>
</evidence>
<proteinExistence type="predicted"/>
<sequence length="905" mass="99603">MPTSMLSSLARGYGTWTGSFDTSLPQPSDCLPSLTANPSEHRHGITVTPRSKTFHSEVPIADDGHLEIPKTFVTRKGALVLFAAPADIPQEPMKSPAQTPRRRRRRPKSVIDLSLKLKTLERLSMSVLQFGDQSYDKESASVTDKDNPLVLNFLHHLEDAERDDTDLHSQPGGDLKFYLRDLKRRASCRGHGGSEGGIHRARSTELQEILDQLDRAWPHKAESTFGGSAPAGDEFFYPASPTPSMGTTRSLSRSKVLSSQKLAASLKSLNYLGRPASTEPDRSWEAGESSASPLNFRYGRSKSARPSVWVTDSSTPIYLQPRATQHSTIFHPSATQGRRVQAHTARDDRDQSHLNETQAPVWVSVDVQENASIISDDLQSQRSMADFELRGPSERGDNQSGVASRSDRPFTPSRSERSMTSGKDERSVMLSEAASVLSSLMEEDFLVEEPVDGSEDDLPLERDQWPGSEQVEDSRASSRHTRHTGDGVAATEDDEDSALTQPLQPPYSAALPAALEDTETSPIDGMKTSQRRQGVQSAGSDGRPEQLSKLTGATSLATSIACDPDTLVSLHKDENDEKATSTLTITDRTSPPPSSSQFALISQPLSSPTSTLPAPAPSLVSSSQNEPAPLTLSEPSVKPNNQQIQLDLSDHVDGEETPEKSPVTPKRRQQIEEPKKSLIYDFDGEDLQDAAEEMTPGGEPKLSERVIKEREEREKRAAQKKEEQEREAAEKQAEIDRLKQEADDKKLAAEERLKQRAEEAARRKEEQLKKQQEGQISEQSLADSAKDTKPNKKERKKSEGKKKDNASVEPTKTEDALDKLKAKSAASGEVDVEKLKQYMATQPPPPPPKVEKQKVDLPDHMKEMFGRKTKSKTQEELEEEIGKMKKAADQALGGSVLEAEGMEGL</sequence>
<feature type="compositionally biased region" description="Basic and acidic residues" evidence="1">
    <location>
        <begin position="570"/>
        <end position="579"/>
    </location>
</feature>
<feature type="compositionally biased region" description="Acidic residues" evidence="1">
    <location>
        <begin position="447"/>
        <end position="458"/>
    </location>
</feature>
<protein>
    <submittedName>
        <fullName evidence="2">Uncharacterized protein</fullName>
    </submittedName>
</protein>
<feature type="compositionally biased region" description="Basic and acidic residues" evidence="1">
    <location>
        <begin position="849"/>
        <end position="888"/>
    </location>
</feature>
<feature type="compositionally biased region" description="Polar residues" evidence="1">
    <location>
        <begin position="527"/>
        <end position="539"/>
    </location>
</feature>
<accession>A0A433U3I6</accession>
<dbReference type="PANTHER" id="PTHR21937:SF6">
    <property type="entry name" value="CCDC66 DOMAIN-CONTAINING PROTEIN"/>
    <property type="match status" value="1"/>
</dbReference>
<feature type="non-terminal residue" evidence="2">
    <location>
        <position position="905"/>
    </location>
</feature>
<evidence type="ECO:0000313" key="2">
    <source>
        <dbReference type="EMBL" id="RUS88389.1"/>
    </source>
</evidence>
<feature type="compositionally biased region" description="Basic and acidic residues" evidence="1">
    <location>
        <begin position="344"/>
        <end position="353"/>
    </location>
</feature>
<feature type="compositionally biased region" description="Polar residues" evidence="1">
    <location>
        <begin position="548"/>
        <end position="558"/>
    </location>
</feature>
<dbReference type="OrthoDB" id="10072545at2759"/>
<feature type="compositionally biased region" description="Polar residues" evidence="1">
    <location>
        <begin position="580"/>
        <end position="600"/>
    </location>
</feature>
<keyword evidence="3" id="KW-1185">Reference proteome</keyword>
<dbReference type="STRING" id="188477.A0A433U3I6"/>
<feature type="region of interest" description="Disordered" evidence="1">
    <location>
        <begin position="389"/>
        <end position="429"/>
    </location>
</feature>
<gene>
    <name evidence="2" type="ORF">EGW08_003845</name>
</gene>
<organism evidence="2 3">
    <name type="scientific">Elysia chlorotica</name>
    <name type="common">Eastern emerald elysia</name>
    <name type="synonym">Sea slug</name>
    <dbReference type="NCBI Taxonomy" id="188477"/>
    <lineage>
        <taxon>Eukaryota</taxon>
        <taxon>Metazoa</taxon>
        <taxon>Spiralia</taxon>
        <taxon>Lophotrochozoa</taxon>
        <taxon>Mollusca</taxon>
        <taxon>Gastropoda</taxon>
        <taxon>Heterobranchia</taxon>
        <taxon>Euthyneura</taxon>
        <taxon>Panpulmonata</taxon>
        <taxon>Sacoglossa</taxon>
        <taxon>Placobranchoidea</taxon>
        <taxon>Plakobranchidae</taxon>
        <taxon>Elysia</taxon>
    </lineage>
</organism>
<feature type="region of interest" description="Disordered" evidence="1">
    <location>
        <begin position="447"/>
        <end position="905"/>
    </location>
</feature>
<feature type="compositionally biased region" description="Basic and acidic residues" evidence="1">
    <location>
        <begin position="801"/>
        <end position="821"/>
    </location>
</feature>
<feature type="compositionally biased region" description="Basic and acidic residues" evidence="1">
    <location>
        <begin position="701"/>
        <end position="772"/>
    </location>
</feature>
<dbReference type="PANTHER" id="PTHR21937">
    <property type="entry name" value="CCDC66 DOMAIN-CONTAINING PROTEIN"/>
    <property type="match status" value="1"/>
</dbReference>
<feature type="region of interest" description="Disordered" evidence="1">
    <location>
        <begin position="334"/>
        <end position="357"/>
    </location>
</feature>
<feature type="compositionally biased region" description="Basic and acidic residues" evidence="1">
    <location>
        <begin position="648"/>
        <end position="659"/>
    </location>
</feature>